<organism evidence="2 3">
    <name type="scientific">Enterococcus ureasiticus</name>
    <dbReference type="NCBI Taxonomy" id="903984"/>
    <lineage>
        <taxon>Bacteria</taxon>
        <taxon>Bacillati</taxon>
        <taxon>Bacillota</taxon>
        <taxon>Bacilli</taxon>
        <taxon>Lactobacillales</taxon>
        <taxon>Enterococcaceae</taxon>
        <taxon>Enterococcus</taxon>
    </lineage>
</organism>
<evidence type="ECO:0008006" key="4">
    <source>
        <dbReference type="Google" id="ProtNLM"/>
    </source>
</evidence>
<gene>
    <name evidence="2" type="ORF">BCR21_01240</name>
</gene>
<feature type="transmembrane region" description="Helical" evidence="1">
    <location>
        <begin position="12"/>
        <end position="34"/>
    </location>
</feature>
<keyword evidence="1" id="KW-1133">Transmembrane helix</keyword>
<keyword evidence="1" id="KW-0812">Transmembrane</keyword>
<dbReference type="PANTHER" id="PTHR40078:SF1">
    <property type="entry name" value="INTEGRAL MEMBRANE PROTEIN"/>
    <property type="match status" value="1"/>
</dbReference>
<dbReference type="PANTHER" id="PTHR40078">
    <property type="entry name" value="INTEGRAL MEMBRANE PROTEIN-RELATED"/>
    <property type="match status" value="1"/>
</dbReference>
<dbReference type="OrthoDB" id="9814474at2"/>
<feature type="transmembrane region" description="Helical" evidence="1">
    <location>
        <begin position="166"/>
        <end position="189"/>
    </location>
</feature>
<feature type="transmembrane region" description="Helical" evidence="1">
    <location>
        <begin position="46"/>
        <end position="71"/>
    </location>
</feature>
<name>A0A1E5GLR6_9ENTE</name>
<dbReference type="Pfam" id="PF19700">
    <property type="entry name" value="DUF6198"/>
    <property type="match status" value="1"/>
</dbReference>
<comment type="caution">
    <text evidence="2">The sequence shown here is derived from an EMBL/GenBank/DDBJ whole genome shotgun (WGS) entry which is preliminary data.</text>
</comment>
<keyword evidence="1" id="KW-0472">Membrane</keyword>
<evidence type="ECO:0000313" key="2">
    <source>
        <dbReference type="EMBL" id="OEG13643.1"/>
    </source>
</evidence>
<evidence type="ECO:0000313" key="3">
    <source>
        <dbReference type="Proteomes" id="UP000094068"/>
    </source>
</evidence>
<accession>A0A1E5GLR6</accession>
<dbReference type="InterPro" id="IPR038750">
    <property type="entry name" value="YczE/YyaS-like"/>
</dbReference>
<protein>
    <recommendedName>
        <fullName evidence="4">YitT family protein</fullName>
    </recommendedName>
</protein>
<keyword evidence="3" id="KW-1185">Reference proteome</keyword>
<dbReference type="Proteomes" id="UP000094068">
    <property type="component" value="Unassembled WGS sequence"/>
</dbReference>
<proteinExistence type="predicted"/>
<dbReference type="EMBL" id="MIJZ01000001">
    <property type="protein sequence ID" value="OEG13643.1"/>
    <property type="molecule type" value="Genomic_DNA"/>
</dbReference>
<reference evidence="3" key="1">
    <citation type="submission" date="2016-09" db="EMBL/GenBank/DDBJ databases">
        <authorList>
            <person name="Gulvik C.A."/>
        </authorList>
    </citation>
    <scope>NUCLEOTIDE SEQUENCE [LARGE SCALE GENOMIC DNA]</scope>
    <source>
        <strain evidence="3">DSM 23328</strain>
    </source>
</reference>
<feature type="transmembrane region" description="Helical" evidence="1">
    <location>
        <begin position="78"/>
        <end position="100"/>
    </location>
</feature>
<feature type="transmembrane region" description="Helical" evidence="1">
    <location>
        <begin position="112"/>
        <end position="132"/>
    </location>
</feature>
<evidence type="ECO:0000256" key="1">
    <source>
        <dbReference type="SAM" id="Phobius"/>
    </source>
</evidence>
<dbReference type="AlphaFoldDB" id="A0A1E5GLR6"/>
<sequence>MKENRTMKEIILRSMYALIGVAILAFGAATLRVGQVGLDPYTAANIGIGAVLGLSLGVYQLIVNIIILGLVFIFGRKYIGIGTVINMVLTGFFIDFYTWIYTTFFPIKITLLSQGLLLVFGVVIFTFGASFYMSAKLGNAPYDAIAPIIVDRTKAQYRIVRVIQDIFFVILAFIFGGPVGIGTVINAFFTGPLIDFWNKKVSEPIIEKSVKEKVNN</sequence>